<reference evidence="3" key="1">
    <citation type="journal article" date="2010" name="PLoS ONE">
        <title>The complete genome sequence of Cupriavidus metallidurans strain CH34, a master survivalist in harsh and anthropogenic environments.</title>
        <authorList>
            <person name="Janssen P.J."/>
            <person name="Van Houdt R."/>
            <person name="Moors H."/>
            <person name="Monsieurs P."/>
            <person name="Morin N."/>
            <person name="Michaux A."/>
            <person name="Benotmane M.A."/>
            <person name="Leys N."/>
            <person name="Vallaeys T."/>
            <person name="Lapidus A."/>
            <person name="Monchy S."/>
            <person name="Medigue C."/>
            <person name="Taghavi S."/>
            <person name="McCorkle S."/>
            <person name="Dunn J."/>
            <person name="van der Lelie D."/>
            <person name="Mergeay M."/>
        </authorList>
    </citation>
    <scope>NUCLEOTIDE SEQUENCE [LARGE SCALE GENOMIC DNA]</scope>
    <source>
        <strain evidence="3">ATCC 43123 / DSM 2839 / NBRC 102507 / CH34</strain>
    </source>
</reference>
<dbReference type="AlphaFoldDB" id="Q1LGZ3"/>
<name>Q1LGZ3_CUPMC</name>
<dbReference type="InterPro" id="IPR016181">
    <property type="entry name" value="Acyl_CoA_acyltransferase"/>
</dbReference>
<geneLocation type="plasmid" evidence="2 3">
    <name>megaplasmid</name>
</geneLocation>
<organism evidence="2 3">
    <name type="scientific">Cupriavidus metallidurans (strain ATCC 43123 / DSM 2839 / NBRC 102507 / CH34)</name>
    <name type="common">Ralstonia metallidurans</name>
    <dbReference type="NCBI Taxonomy" id="266264"/>
    <lineage>
        <taxon>Bacteria</taxon>
        <taxon>Pseudomonadati</taxon>
        <taxon>Pseudomonadota</taxon>
        <taxon>Betaproteobacteria</taxon>
        <taxon>Burkholderiales</taxon>
        <taxon>Burkholderiaceae</taxon>
        <taxon>Cupriavidus</taxon>
    </lineage>
</organism>
<dbReference type="GO" id="GO:0016747">
    <property type="term" value="F:acyltransferase activity, transferring groups other than amino-acyl groups"/>
    <property type="evidence" value="ECO:0007669"/>
    <property type="project" value="InterPro"/>
</dbReference>
<keyword evidence="3" id="KW-1185">Reference proteome</keyword>
<dbReference type="SUPFAM" id="SSF55729">
    <property type="entry name" value="Acyl-CoA N-acyltransferases (Nat)"/>
    <property type="match status" value="1"/>
</dbReference>
<evidence type="ECO:0000259" key="1">
    <source>
        <dbReference type="PROSITE" id="PS51186"/>
    </source>
</evidence>
<keyword evidence="2" id="KW-0614">Plasmid</keyword>
<gene>
    <name evidence="2" type="ordered locus">Rmet_3711</name>
</gene>
<dbReference type="PANTHER" id="PTHR43792">
    <property type="entry name" value="GNAT FAMILY, PUTATIVE (AFU_ORTHOLOGUE AFUA_3G00765)-RELATED-RELATED"/>
    <property type="match status" value="1"/>
</dbReference>
<feature type="domain" description="N-acetyltransferase" evidence="1">
    <location>
        <begin position="9"/>
        <end position="178"/>
    </location>
</feature>
<dbReference type="Pfam" id="PF13302">
    <property type="entry name" value="Acetyltransf_3"/>
    <property type="match status" value="1"/>
</dbReference>
<accession>Q1LGZ3</accession>
<dbReference type="EMBL" id="CP000353">
    <property type="protein sequence ID" value="ABF10583.1"/>
    <property type="molecule type" value="Genomic_DNA"/>
</dbReference>
<protein>
    <submittedName>
        <fullName evidence="2">Acetyltranferase, GNAT family</fullName>
    </submittedName>
</protein>
<dbReference type="Gene3D" id="3.40.630.30">
    <property type="match status" value="1"/>
</dbReference>
<dbReference type="KEGG" id="rme:Rmet_3711"/>
<evidence type="ECO:0000313" key="2">
    <source>
        <dbReference type="EMBL" id="ABF10583.1"/>
    </source>
</evidence>
<dbReference type="RefSeq" id="WP_011518231.1">
    <property type="nucleotide sequence ID" value="NC_007974.2"/>
</dbReference>
<sequence>MEPVPTARLRLRQWREEDRVPFRAINADEEIMAFFPSTLSDAQSDALMDRIRQHHAQHGFGLWALELRETSTFIGFTGLAIPSWAPPFGPCVEIGWRLAREHWGRGYATEAARATLDFGFGALRLAEIVSFTAAINQRSEQLMQRLGMHHAASDDFDHPALPSGDRLARHVLYRLSGAQWDGSTGTGSRIPDPGK</sequence>
<dbReference type="HOGENOM" id="CLU_013985_3_1_4"/>
<dbReference type="Proteomes" id="UP000002429">
    <property type="component" value="Plasmid megaplasmid"/>
</dbReference>
<proteinExistence type="predicted"/>
<dbReference type="eggNOG" id="COG1670">
    <property type="taxonomic scope" value="Bacteria"/>
</dbReference>
<dbReference type="PANTHER" id="PTHR43792:SF1">
    <property type="entry name" value="N-ACETYLTRANSFERASE DOMAIN-CONTAINING PROTEIN"/>
    <property type="match status" value="1"/>
</dbReference>
<dbReference type="InterPro" id="IPR051531">
    <property type="entry name" value="N-acetyltransferase"/>
</dbReference>
<evidence type="ECO:0000313" key="3">
    <source>
        <dbReference type="Proteomes" id="UP000002429"/>
    </source>
</evidence>
<dbReference type="InterPro" id="IPR000182">
    <property type="entry name" value="GNAT_dom"/>
</dbReference>
<dbReference type="PROSITE" id="PS51186">
    <property type="entry name" value="GNAT"/>
    <property type="match status" value="1"/>
</dbReference>